<dbReference type="EMBL" id="FRYL01000011">
    <property type="protein sequence ID" value="SHO80505.1"/>
    <property type="molecule type" value="Genomic_DNA"/>
</dbReference>
<proteinExistence type="predicted"/>
<feature type="transmembrane region" description="Helical" evidence="1">
    <location>
        <begin position="7"/>
        <end position="25"/>
    </location>
</feature>
<evidence type="ECO:0000256" key="1">
    <source>
        <dbReference type="SAM" id="Phobius"/>
    </source>
</evidence>
<keyword evidence="1" id="KW-0472">Membrane</keyword>
<feature type="transmembrane region" description="Helical" evidence="1">
    <location>
        <begin position="31"/>
        <end position="54"/>
    </location>
</feature>
<organism evidence="2">
    <name type="scientific">hydrothermal vent metagenome</name>
    <dbReference type="NCBI Taxonomy" id="652676"/>
    <lineage>
        <taxon>unclassified sequences</taxon>
        <taxon>metagenomes</taxon>
        <taxon>ecological metagenomes</taxon>
    </lineage>
</organism>
<keyword evidence="1" id="KW-0812">Transmembrane</keyword>
<evidence type="ECO:0000313" key="2">
    <source>
        <dbReference type="EMBL" id="SHO80505.1"/>
    </source>
</evidence>
<sequence>MKIASIISSILLSIWVLLTITIIWFDVISSLTYIKISITIGIIIIAIILISLAIKEYGSEKSLREHNYLD</sequence>
<gene>
    <name evidence="2" type="ORF">MNB_SV-15-1373</name>
</gene>
<name>A0A1W1EI15_9ZZZZ</name>
<protein>
    <submittedName>
        <fullName evidence="2">Uncharacterized protein</fullName>
    </submittedName>
</protein>
<reference evidence="2" key="1">
    <citation type="submission" date="2016-10" db="EMBL/GenBank/DDBJ databases">
        <authorList>
            <person name="de Groot N.N."/>
        </authorList>
    </citation>
    <scope>NUCLEOTIDE SEQUENCE</scope>
</reference>
<accession>A0A1W1EI15</accession>
<dbReference type="AlphaFoldDB" id="A0A1W1EI15"/>
<keyword evidence="1" id="KW-1133">Transmembrane helix</keyword>